<name>A0A0A8XRN4_ARUDO</name>
<organism evidence="1">
    <name type="scientific">Arundo donax</name>
    <name type="common">Giant reed</name>
    <name type="synonym">Donax arundinaceus</name>
    <dbReference type="NCBI Taxonomy" id="35708"/>
    <lineage>
        <taxon>Eukaryota</taxon>
        <taxon>Viridiplantae</taxon>
        <taxon>Streptophyta</taxon>
        <taxon>Embryophyta</taxon>
        <taxon>Tracheophyta</taxon>
        <taxon>Spermatophyta</taxon>
        <taxon>Magnoliopsida</taxon>
        <taxon>Liliopsida</taxon>
        <taxon>Poales</taxon>
        <taxon>Poaceae</taxon>
        <taxon>PACMAD clade</taxon>
        <taxon>Arundinoideae</taxon>
        <taxon>Arundineae</taxon>
        <taxon>Arundo</taxon>
    </lineage>
</organism>
<dbReference type="AlphaFoldDB" id="A0A0A8XRN4"/>
<evidence type="ECO:0000313" key="1">
    <source>
        <dbReference type="EMBL" id="JAD15355.1"/>
    </source>
</evidence>
<reference evidence="1" key="1">
    <citation type="submission" date="2014-09" db="EMBL/GenBank/DDBJ databases">
        <authorList>
            <person name="Magalhaes I.L.F."/>
            <person name="Oliveira U."/>
            <person name="Santos F.R."/>
            <person name="Vidigal T.H.D.A."/>
            <person name="Brescovit A.D."/>
            <person name="Santos A.J."/>
        </authorList>
    </citation>
    <scope>NUCLEOTIDE SEQUENCE</scope>
    <source>
        <tissue evidence="1">Shoot tissue taken approximately 20 cm above the soil surface</tissue>
    </source>
</reference>
<dbReference type="EMBL" id="GBRH01282540">
    <property type="protein sequence ID" value="JAD15355.1"/>
    <property type="molecule type" value="Transcribed_RNA"/>
</dbReference>
<protein>
    <submittedName>
        <fullName evidence="1">Uncharacterized protein</fullName>
    </submittedName>
</protein>
<reference evidence="1" key="2">
    <citation type="journal article" date="2015" name="Data Brief">
        <title>Shoot transcriptome of the giant reed, Arundo donax.</title>
        <authorList>
            <person name="Barrero R.A."/>
            <person name="Guerrero F.D."/>
            <person name="Moolhuijzen P."/>
            <person name="Goolsby J.A."/>
            <person name="Tidwell J."/>
            <person name="Bellgard S.E."/>
            <person name="Bellgard M.I."/>
        </authorList>
    </citation>
    <scope>NUCLEOTIDE SEQUENCE</scope>
    <source>
        <tissue evidence="1">Shoot tissue taken approximately 20 cm above the soil surface</tissue>
    </source>
</reference>
<proteinExistence type="predicted"/>
<sequence>MKLLGYMDPCLALKILHSAVIENQFWQSGLAHAPETNNRNNSHLFFRLL</sequence>
<accession>A0A0A8XRN4</accession>